<accession>A0A378X815</accession>
<dbReference type="PANTHER" id="PTHR35894:SF7">
    <property type="entry name" value="GENERAL SECRETION PATHWAY PROTEIN A-RELATED"/>
    <property type="match status" value="1"/>
</dbReference>
<name>A0A378X815_9NEIS</name>
<dbReference type="PANTHER" id="PTHR35894">
    <property type="entry name" value="GENERAL SECRETION PATHWAY PROTEIN A-RELATED"/>
    <property type="match status" value="1"/>
</dbReference>
<evidence type="ECO:0000313" key="2">
    <source>
        <dbReference type="Proteomes" id="UP000254055"/>
    </source>
</evidence>
<dbReference type="OrthoDB" id="14765at2"/>
<dbReference type="CDD" id="cd00009">
    <property type="entry name" value="AAA"/>
    <property type="match status" value="1"/>
</dbReference>
<dbReference type="Proteomes" id="UP000254055">
    <property type="component" value="Unassembled WGS sequence"/>
</dbReference>
<dbReference type="Pfam" id="PF05621">
    <property type="entry name" value="TniB"/>
    <property type="match status" value="1"/>
</dbReference>
<reference evidence="1 2" key="1">
    <citation type="submission" date="2018-06" db="EMBL/GenBank/DDBJ databases">
        <authorList>
            <consortium name="Pathogen Informatics"/>
            <person name="Doyle S."/>
        </authorList>
    </citation>
    <scope>NUCLEOTIDE SEQUENCE [LARGE SCALE GENOMIC DNA]</scope>
    <source>
        <strain evidence="1 2">NCTC12229</strain>
    </source>
</reference>
<proteinExistence type="predicted"/>
<gene>
    <name evidence="1" type="ORF">NCTC12229_02298</name>
</gene>
<dbReference type="RefSeq" id="WP_115135095.1">
    <property type="nucleotide sequence ID" value="NZ_UGRS01000003.1"/>
</dbReference>
<dbReference type="EMBL" id="UGRS01000003">
    <property type="protein sequence ID" value="SUA48874.1"/>
    <property type="molecule type" value="Genomic_DNA"/>
</dbReference>
<dbReference type="InterPro" id="IPR027417">
    <property type="entry name" value="P-loop_NTPase"/>
</dbReference>
<sequence>MEKYEHIYPQFRPIMALSDSERIDFARTSRWIAHTQAKAILQQLEDLLTFPKRPRMPNLLLVGEPNNGKTTLINKFCSIHGEPYETEDMDLVIPIVKIEAPSTASEKALYMAILEKMVAPYRDSATAEVLYTQCLHLMRTYAVKMLVIDEFHSMFSGSARKQREMMNALKRLCNELQIPIVGVGTPSASDILYTDSQFRSRFDIIHLELWENNDEFREIVATFESCLPLKKPSKLSQKALSSQIHRMTKGNLGNLSNLLSACAVEAIRNHQETITAEMLANQERYISTERRIR</sequence>
<dbReference type="AlphaFoldDB" id="A0A378X815"/>
<protein>
    <submittedName>
        <fullName evidence="1">NTP-binding protein TniB</fullName>
    </submittedName>
</protein>
<dbReference type="SUPFAM" id="SSF52540">
    <property type="entry name" value="P-loop containing nucleoside triphosphate hydrolases"/>
    <property type="match status" value="1"/>
</dbReference>
<dbReference type="Gene3D" id="3.40.50.300">
    <property type="entry name" value="P-loop containing nucleotide triphosphate hydrolases"/>
    <property type="match status" value="1"/>
</dbReference>
<dbReference type="InterPro" id="IPR008868">
    <property type="entry name" value="TniB"/>
</dbReference>
<dbReference type="InterPro" id="IPR052026">
    <property type="entry name" value="ExeA_AAA_ATPase_DNA-bind"/>
</dbReference>
<evidence type="ECO:0000313" key="1">
    <source>
        <dbReference type="EMBL" id="SUA48874.1"/>
    </source>
</evidence>
<organism evidence="1 2">
    <name type="scientific">Neisseria zoodegmatis</name>
    <dbReference type="NCBI Taxonomy" id="326523"/>
    <lineage>
        <taxon>Bacteria</taxon>
        <taxon>Pseudomonadati</taxon>
        <taxon>Pseudomonadota</taxon>
        <taxon>Betaproteobacteria</taxon>
        <taxon>Neisseriales</taxon>
        <taxon>Neisseriaceae</taxon>
        <taxon>Neisseria</taxon>
    </lineage>
</organism>